<feature type="domain" description="Teneurin-like YD-shell" evidence="4">
    <location>
        <begin position="266"/>
        <end position="390"/>
    </location>
</feature>
<name>C5B3X8_METEA</name>
<feature type="compositionally biased region" description="Basic and acidic residues" evidence="2">
    <location>
        <begin position="657"/>
        <end position="666"/>
    </location>
</feature>
<accession>C5B3X8</accession>
<protein>
    <recommendedName>
        <fullName evidence="7">YD repeat protein</fullName>
    </recommendedName>
</protein>
<dbReference type="KEGG" id="mea:Mex_2p0266"/>
<organism evidence="5 6">
    <name type="scientific">Methylorubrum extorquens (strain ATCC 14718 / DSM 1338 / JCM 2805 / NCIMB 9133 / AM1)</name>
    <name type="common">Methylobacterium extorquens</name>
    <dbReference type="NCBI Taxonomy" id="272630"/>
    <lineage>
        <taxon>Bacteria</taxon>
        <taxon>Pseudomonadati</taxon>
        <taxon>Pseudomonadota</taxon>
        <taxon>Alphaproteobacteria</taxon>
        <taxon>Hyphomicrobiales</taxon>
        <taxon>Methylobacteriaceae</taxon>
        <taxon>Methylorubrum</taxon>
    </lineage>
</organism>
<keyword evidence="6" id="KW-1185">Reference proteome</keyword>
<evidence type="ECO:0008006" key="7">
    <source>
        <dbReference type="Google" id="ProtNLM"/>
    </source>
</evidence>
<evidence type="ECO:0000313" key="5">
    <source>
        <dbReference type="EMBL" id="ACS43160.1"/>
    </source>
</evidence>
<reference evidence="5 6" key="1">
    <citation type="journal article" date="2009" name="PLoS ONE">
        <title>Methylobacterium genome sequences: a reference blueprint to investigate microbial metabolism of C1 compounds from natural and industrial sources.</title>
        <authorList>
            <person name="Vuilleumier S."/>
            <person name="Chistoserdova L."/>
            <person name="Lee M.-C."/>
            <person name="Bringel F."/>
            <person name="Lajus A."/>
            <person name="Zhou Y."/>
            <person name="Gourion B."/>
            <person name="Barbe V."/>
            <person name="Chang J."/>
            <person name="Cruveiller S."/>
            <person name="Dossat C."/>
            <person name="Gillett W."/>
            <person name="Gruffaz C."/>
            <person name="Haugen E."/>
            <person name="Hourcade E."/>
            <person name="Levy R."/>
            <person name="Mangenot S."/>
            <person name="Muller E."/>
            <person name="Nadalig T."/>
            <person name="Pagni M."/>
            <person name="Penny C."/>
            <person name="Peyraud R."/>
            <person name="Robinson D.G."/>
            <person name="Roche D."/>
            <person name="Rouy Z."/>
            <person name="Saenampechek C."/>
            <person name="Salvignol G."/>
            <person name="Vallenet D."/>
            <person name="Wu Z."/>
            <person name="Marx C.J."/>
            <person name="Vorholt J.A."/>
            <person name="Olson M.V."/>
            <person name="Kaul R."/>
            <person name="Weissenbach J."/>
            <person name="Medigue C."/>
            <person name="Lidstrom M.E."/>
        </authorList>
    </citation>
    <scope>NUCLEOTIDE SEQUENCE [LARGE SCALE GENOMIC DNA]</scope>
    <source>
        <strain evidence="6">ATCC 14718 / DSM 1338 / JCM 2805 / NCIMB 9133 / AM1</strain>
    </source>
</reference>
<evidence type="ECO:0000313" key="6">
    <source>
        <dbReference type="Proteomes" id="UP000009081"/>
    </source>
</evidence>
<evidence type="ECO:0000256" key="2">
    <source>
        <dbReference type="SAM" id="MobiDB-lite"/>
    </source>
</evidence>
<feature type="region of interest" description="Disordered" evidence="2">
    <location>
        <begin position="608"/>
        <end position="666"/>
    </location>
</feature>
<dbReference type="NCBIfam" id="TIGR01643">
    <property type="entry name" value="YD_repeat_2x"/>
    <property type="match status" value="1"/>
</dbReference>
<evidence type="ECO:0000259" key="3">
    <source>
        <dbReference type="Pfam" id="PF03527"/>
    </source>
</evidence>
<dbReference type="InterPro" id="IPR050708">
    <property type="entry name" value="T6SS_VgrG/RHS"/>
</dbReference>
<dbReference type="AlphaFoldDB" id="C5B3X8"/>
<dbReference type="NCBIfam" id="TIGR03696">
    <property type="entry name" value="Rhs_assc_core"/>
    <property type="match status" value="1"/>
</dbReference>
<dbReference type="Proteomes" id="UP000009081">
    <property type="component" value="Plasmid megaplasmid"/>
</dbReference>
<dbReference type="InterPro" id="IPR001826">
    <property type="entry name" value="RHS"/>
</dbReference>
<gene>
    <name evidence="5" type="ordered locus">MexAM1_META2p0266</name>
</gene>
<dbReference type="Gene3D" id="2.180.10.10">
    <property type="entry name" value="RHS repeat-associated core"/>
    <property type="match status" value="1"/>
</dbReference>
<dbReference type="Pfam" id="PF05593">
    <property type="entry name" value="RHS_repeat"/>
    <property type="match status" value="2"/>
</dbReference>
<proteinExistence type="predicted"/>
<dbReference type="PANTHER" id="PTHR32305">
    <property type="match status" value="1"/>
</dbReference>
<feature type="domain" description="RHS protein conserved region" evidence="3">
    <location>
        <begin position="450"/>
        <end position="479"/>
    </location>
</feature>
<dbReference type="PANTHER" id="PTHR32305:SF15">
    <property type="entry name" value="PROTEIN RHSA-RELATED"/>
    <property type="match status" value="1"/>
</dbReference>
<dbReference type="InterPro" id="IPR031325">
    <property type="entry name" value="RHS_repeat"/>
</dbReference>
<feature type="compositionally biased region" description="Basic and acidic residues" evidence="2">
    <location>
        <begin position="633"/>
        <end position="644"/>
    </location>
</feature>
<keyword evidence="1" id="KW-0677">Repeat</keyword>
<dbReference type="Pfam" id="PF25023">
    <property type="entry name" value="TEN_YD-shell"/>
    <property type="match status" value="1"/>
</dbReference>
<sequence length="666" mass="72462">METKRDGGVIRRGYNDKDEEITNVDPRNLSTNYVRNGFGDIIQEMSPDRGTTIFYYNARGLMISKTDARNVTVNYRYDAAGRLIGRAYPSEVLNETFTYDEVSAGAIGKGRLTSMKDAAGSSRYFFDSAGRVSGEIRTIGSANHTVSYTYDASGSGRLISMTYPSGRIISYGYDALGRTNYVGLKNSATSIEQQIVSWVGYFPFGPVRGISFGNGLNMWSNRSTEYRLDGLFLDQASGGPSLVERYHYIGDGWNLTVLNNDTIAPAETQRFSYDDTGRLLTATGPYGSLSYTYDIVGNRLSEVRTISGAITTQSYAYPATSNRLSSVSQGGTALRSFAYDAAGSVTSDTRSGTAYAYTISQAGRIAQVSVGGSVKANYLYDGRNRLSVRQTLNMTPSGTTHLIHDVWDHVLVETNGAGQAVREYIWLGDLPVAVLDGSATPTNPTLLWVHADHLGRPELLTDASKSIKWKAQYEPFGTVWSITGPAALQMRFPGQWFQIESGLAYNWWRHYDSTLGRYTQVDPMGINQGPRGPQWASTDAPPATSDGIEGYYGYAHQSPSMNTDSTGLFAVAVPAICGANPLVCAGAASAAAAAIAKICEPYLMGKKSGKEKANDIPSWAEGKKPEPGQSGRDFADKLMNDKYGKGNWKPGPGSEHNQLKKFGDRR</sequence>
<dbReference type="InterPro" id="IPR022385">
    <property type="entry name" value="Rhs_assc_core"/>
</dbReference>
<dbReference type="InterPro" id="IPR056823">
    <property type="entry name" value="TEN-like_YD-shell"/>
</dbReference>
<dbReference type="InterPro" id="IPR006530">
    <property type="entry name" value="YD"/>
</dbReference>
<geneLocation type="plasmid" evidence="5 6">
    <name>megaplasmid</name>
</geneLocation>
<keyword evidence="5" id="KW-0614">Plasmid</keyword>
<dbReference type="Pfam" id="PF03527">
    <property type="entry name" value="RHS"/>
    <property type="match status" value="1"/>
</dbReference>
<dbReference type="HOGENOM" id="CLU_458251_0_0_5"/>
<evidence type="ECO:0000256" key="1">
    <source>
        <dbReference type="ARBA" id="ARBA00022737"/>
    </source>
</evidence>
<dbReference type="EMBL" id="CP001511">
    <property type="protein sequence ID" value="ACS43160.1"/>
    <property type="molecule type" value="Genomic_DNA"/>
</dbReference>
<evidence type="ECO:0000259" key="4">
    <source>
        <dbReference type="Pfam" id="PF25023"/>
    </source>
</evidence>